<evidence type="ECO:0000313" key="2">
    <source>
        <dbReference type="EMBL" id="NOU61572.1"/>
    </source>
</evidence>
<keyword evidence="3" id="KW-1185">Reference proteome</keyword>
<feature type="transmembrane region" description="Helical" evidence="1">
    <location>
        <begin position="30"/>
        <end position="50"/>
    </location>
</feature>
<comment type="caution">
    <text evidence="2">The sequence shown here is derived from an EMBL/GenBank/DDBJ whole genome shotgun (WGS) entry which is preliminary data.</text>
</comment>
<feature type="transmembrane region" description="Helical" evidence="1">
    <location>
        <begin position="7"/>
        <end position="24"/>
    </location>
</feature>
<evidence type="ECO:0000256" key="1">
    <source>
        <dbReference type="SAM" id="Phobius"/>
    </source>
</evidence>
<dbReference type="Proteomes" id="UP000732105">
    <property type="component" value="Unassembled WGS sequence"/>
</dbReference>
<name>A0ABX1WZL5_9BACT</name>
<gene>
    <name evidence="2" type="ORF">ELS83_17350</name>
</gene>
<accession>A0ABX1WZL5</accession>
<keyword evidence="1" id="KW-0812">Transmembrane</keyword>
<evidence type="ECO:0008006" key="4">
    <source>
        <dbReference type="Google" id="ProtNLM"/>
    </source>
</evidence>
<keyword evidence="1" id="KW-1133">Transmembrane helix</keyword>
<dbReference type="RefSeq" id="WP_171596830.1">
    <property type="nucleotide sequence ID" value="NZ_RZNH01000036.1"/>
</dbReference>
<evidence type="ECO:0000313" key="3">
    <source>
        <dbReference type="Proteomes" id="UP000732105"/>
    </source>
</evidence>
<organism evidence="2 3">
    <name type="scientific">Marinifilum caeruleilacunae</name>
    <dbReference type="NCBI Taxonomy" id="2499076"/>
    <lineage>
        <taxon>Bacteria</taxon>
        <taxon>Pseudomonadati</taxon>
        <taxon>Bacteroidota</taxon>
        <taxon>Bacteroidia</taxon>
        <taxon>Marinilabiliales</taxon>
        <taxon>Marinifilaceae</taxon>
    </lineage>
</organism>
<proteinExistence type="predicted"/>
<reference evidence="2 3" key="1">
    <citation type="submission" date="2018-12" db="EMBL/GenBank/DDBJ databases">
        <title>Marinifilum JC070 sp. nov., a marine bacterium isolated from Yongle Blue Hole in the South China Sea.</title>
        <authorList>
            <person name="Fu T."/>
        </authorList>
    </citation>
    <scope>NUCLEOTIDE SEQUENCE [LARGE SCALE GENOMIC DNA]</scope>
    <source>
        <strain evidence="2 3">JC070</strain>
    </source>
</reference>
<sequence length="109" mass="12381">MKRFLSILYTLATVLIIVGALFILQSESYGIAMLTSGLGLNILYRVFTLNVQNLKEFKLPDIFKVIGILIMIFACILIFTNSEQKFNMMILAVVLDVIINYKEISLKTK</sequence>
<dbReference type="EMBL" id="RZNH01000036">
    <property type="protein sequence ID" value="NOU61572.1"/>
    <property type="molecule type" value="Genomic_DNA"/>
</dbReference>
<feature type="transmembrane region" description="Helical" evidence="1">
    <location>
        <begin position="62"/>
        <end position="80"/>
    </location>
</feature>
<keyword evidence="1" id="KW-0472">Membrane</keyword>
<protein>
    <recommendedName>
        <fullName evidence="4">ATP synthase subunit I</fullName>
    </recommendedName>
</protein>